<evidence type="ECO:0000313" key="1">
    <source>
        <dbReference type="EMBL" id="RFC63633.1"/>
    </source>
</evidence>
<dbReference type="AlphaFoldDB" id="A0A371X344"/>
<accession>A0A371X344</accession>
<keyword evidence="2" id="KW-1185">Reference proteome</keyword>
<protein>
    <submittedName>
        <fullName evidence="1">Uncharacterized protein</fullName>
    </submittedName>
</protein>
<comment type="caution">
    <text evidence="1">The sequence shown here is derived from an EMBL/GenBank/DDBJ whole genome shotgun (WGS) entry which is preliminary data.</text>
</comment>
<evidence type="ECO:0000313" key="2">
    <source>
        <dbReference type="Proteomes" id="UP000264310"/>
    </source>
</evidence>
<organism evidence="1 2">
    <name type="scientific">Fulvimarina endophytica</name>
    <dbReference type="NCBI Taxonomy" id="2293836"/>
    <lineage>
        <taxon>Bacteria</taxon>
        <taxon>Pseudomonadati</taxon>
        <taxon>Pseudomonadota</taxon>
        <taxon>Alphaproteobacteria</taxon>
        <taxon>Hyphomicrobiales</taxon>
        <taxon>Aurantimonadaceae</taxon>
        <taxon>Fulvimarina</taxon>
    </lineage>
</organism>
<sequence>MRHVDPEFPFLSRLADRLATSTSVDNGGEPTADAVEASQAVVSAPFEALEMPDGPVSLLFEAAVSGVQSRLPHLSHADIAYPPHGLFDAQLARQIALHLLVHRLGAPKQRVARELARSREAVNRALKIIDERMTKPEFATAYEAMADHALHATQTEQDHQ</sequence>
<dbReference type="EMBL" id="QURL01000004">
    <property type="protein sequence ID" value="RFC63633.1"/>
    <property type="molecule type" value="Genomic_DNA"/>
</dbReference>
<proteinExistence type="predicted"/>
<dbReference type="RefSeq" id="WP_116683363.1">
    <property type="nucleotide sequence ID" value="NZ_QURL01000004.1"/>
</dbReference>
<gene>
    <name evidence="1" type="ORF">DYI37_11555</name>
</gene>
<dbReference type="Proteomes" id="UP000264310">
    <property type="component" value="Unassembled WGS sequence"/>
</dbReference>
<dbReference type="OrthoDB" id="8115187at2"/>
<name>A0A371X344_9HYPH</name>
<reference evidence="1 2" key="1">
    <citation type="submission" date="2018-08" db="EMBL/GenBank/DDBJ databases">
        <title>Fulvimarina sp. 85, whole genome shotgun sequence.</title>
        <authorList>
            <person name="Tuo L."/>
        </authorList>
    </citation>
    <scope>NUCLEOTIDE SEQUENCE [LARGE SCALE GENOMIC DNA]</scope>
    <source>
        <strain evidence="1 2">85</strain>
    </source>
</reference>